<protein>
    <recommendedName>
        <fullName evidence="4">SH3 domain-containing protein</fullName>
    </recommendedName>
</protein>
<sequence>MYAKFIHFSVAVVTLSVMSLLSACSSSTWEEARQADTYEAYQAYISENPDGEHLEKARKRADNRYWTAIEHDTTARSFEKYLKEFPEGSHRPEAQQKMEELSGTATEGRVTGSNIIIRSDHTTRSPSAGVVANEGTVVKILDQYSSGNSKEAILKRDVTITEGGNTIKLPGGKAINILDDLNDSVRASFSTPDYGRVEATISKRDVEAISGETWYKIHTSDGITGWIYGKFIKEL</sequence>
<reference evidence="2 3" key="1">
    <citation type="submission" date="2017-05" db="EMBL/GenBank/DDBJ databases">
        <authorList>
            <person name="Varghese N."/>
            <person name="Submissions S."/>
        </authorList>
    </citation>
    <scope>NUCLEOTIDE SEQUENCE [LARGE SCALE GENOMIC DNA]</scope>
    <source>
        <strain evidence="2 3">DSM 21194</strain>
    </source>
</reference>
<evidence type="ECO:0000256" key="1">
    <source>
        <dbReference type="SAM" id="SignalP"/>
    </source>
</evidence>
<dbReference type="AlphaFoldDB" id="A0A521DBT0"/>
<keyword evidence="3" id="KW-1185">Reference proteome</keyword>
<evidence type="ECO:0000313" key="2">
    <source>
        <dbReference type="EMBL" id="SMO69254.1"/>
    </source>
</evidence>
<dbReference type="Proteomes" id="UP000317593">
    <property type="component" value="Unassembled WGS sequence"/>
</dbReference>
<organism evidence="2 3">
    <name type="scientific">Fodinibius sediminis</name>
    <dbReference type="NCBI Taxonomy" id="1214077"/>
    <lineage>
        <taxon>Bacteria</taxon>
        <taxon>Pseudomonadati</taxon>
        <taxon>Balneolota</taxon>
        <taxon>Balneolia</taxon>
        <taxon>Balneolales</taxon>
        <taxon>Balneolaceae</taxon>
        <taxon>Fodinibius</taxon>
    </lineage>
</organism>
<feature type="signal peptide" evidence="1">
    <location>
        <begin position="1"/>
        <end position="23"/>
    </location>
</feature>
<feature type="chain" id="PRO_5021717737" description="SH3 domain-containing protein" evidence="1">
    <location>
        <begin position="24"/>
        <end position="235"/>
    </location>
</feature>
<keyword evidence="1" id="KW-0732">Signal</keyword>
<dbReference type="PROSITE" id="PS51257">
    <property type="entry name" value="PROKAR_LIPOPROTEIN"/>
    <property type="match status" value="1"/>
</dbReference>
<dbReference type="RefSeq" id="WP_185958367.1">
    <property type="nucleotide sequence ID" value="NZ_FXTH01000009.1"/>
</dbReference>
<dbReference type="EMBL" id="FXTH01000009">
    <property type="protein sequence ID" value="SMO69254.1"/>
    <property type="molecule type" value="Genomic_DNA"/>
</dbReference>
<dbReference type="InterPro" id="IPR011990">
    <property type="entry name" value="TPR-like_helical_dom_sf"/>
</dbReference>
<evidence type="ECO:0000313" key="3">
    <source>
        <dbReference type="Proteomes" id="UP000317593"/>
    </source>
</evidence>
<accession>A0A521DBT0</accession>
<name>A0A521DBT0_9BACT</name>
<dbReference type="Gene3D" id="2.30.30.40">
    <property type="entry name" value="SH3 Domains"/>
    <property type="match status" value="1"/>
</dbReference>
<proteinExistence type="predicted"/>
<evidence type="ECO:0008006" key="4">
    <source>
        <dbReference type="Google" id="ProtNLM"/>
    </source>
</evidence>
<dbReference type="Gene3D" id="1.25.40.10">
    <property type="entry name" value="Tetratricopeptide repeat domain"/>
    <property type="match status" value="1"/>
</dbReference>
<gene>
    <name evidence="2" type="ORF">SAMN06265218_109170</name>
</gene>